<evidence type="ECO:0008006" key="10">
    <source>
        <dbReference type="Google" id="ProtNLM"/>
    </source>
</evidence>
<dbReference type="AlphaFoldDB" id="A0A370DKT9"/>
<dbReference type="PANTHER" id="PTHR30093">
    <property type="entry name" value="GENERAL SECRETION PATHWAY PROTEIN G"/>
    <property type="match status" value="1"/>
</dbReference>
<feature type="transmembrane region" description="Helical" evidence="7">
    <location>
        <begin position="12"/>
        <end position="36"/>
    </location>
</feature>
<keyword evidence="6 7" id="KW-0472">Membrane</keyword>
<keyword evidence="9" id="KW-1185">Reference proteome</keyword>
<dbReference type="Gene3D" id="3.30.700.10">
    <property type="entry name" value="Glycoprotein, Type 4 Pilin"/>
    <property type="match status" value="1"/>
</dbReference>
<evidence type="ECO:0000256" key="7">
    <source>
        <dbReference type="SAM" id="Phobius"/>
    </source>
</evidence>
<dbReference type="Pfam" id="PF07963">
    <property type="entry name" value="N_methyl"/>
    <property type="match status" value="1"/>
</dbReference>
<dbReference type="GO" id="GO:0015628">
    <property type="term" value="P:protein secretion by the type II secretion system"/>
    <property type="evidence" value="ECO:0007669"/>
    <property type="project" value="InterPro"/>
</dbReference>
<name>A0A370DKT9_9GAMM</name>
<dbReference type="PRINTS" id="PR00885">
    <property type="entry name" value="BCTERIALGSPH"/>
</dbReference>
<comment type="similarity">
    <text evidence="2">Belongs to the N-Me-Phe pilin family.</text>
</comment>
<evidence type="ECO:0000313" key="9">
    <source>
        <dbReference type="Proteomes" id="UP000254771"/>
    </source>
</evidence>
<keyword evidence="4 7" id="KW-0812">Transmembrane</keyword>
<evidence type="ECO:0000256" key="4">
    <source>
        <dbReference type="ARBA" id="ARBA00022692"/>
    </source>
</evidence>
<gene>
    <name evidence="8" type="ORF">DIZ78_11270</name>
</gene>
<evidence type="ECO:0000256" key="2">
    <source>
        <dbReference type="ARBA" id="ARBA00005233"/>
    </source>
</evidence>
<keyword evidence="3" id="KW-0488">Methylation</keyword>
<protein>
    <recommendedName>
        <fullName evidence="10">Prepilin-type cleavage/methylation domain-containing protein</fullName>
    </recommendedName>
</protein>
<keyword evidence="5 7" id="KW-1133">Transmembrane helix</keyword>
<comment type="subcellular location">
    <subcellularLocation>
        <location evidence="1">Membrane</location>
        <topology evidence="1">Single-pass membrane protein</topology>
    </subcellularLocation>
</comment>
<evidence type="ECO:0000256" key="1">
    <source>
        <dbReference type="ARBA" id="ARBA00004167"/>
    </source>
</evidence>
<dbReference type="InterPro" id="IPR012902">
    <property type="entry name" value="N_methyl_site"/>
</dbReference>
<dbReference type="GO" id="GO:0016020">
    <property type="term" value="C:membrane"/>
    <property type="evidence" value="ECO:0007669"/>
    <property type="project" value="UniProtKB-SubCell"/>
</dbReference>
<accession>A0A370DKT9</accession>
<dbReference type="PANTHER" id="PTHR30093:SF34">
    <property type="entry name" value="PREPILIN PEPTIDASE-DEPENDENT PROTEIN D"/>
    <property type="match status" value="1"/>
</dbReference>
<reference evidence="8 9" key="1">
    <citation type="journal article" date="2018" name="ISME J.">
        <title>Endosymbiont genomes yield clues of tubeworm success.</title>
        <authorList>
            <person name="Li Y."/>
            <person name="Liles M.R."/>
            <person name="Halanych K.M."/>
        </authorList>
    </citation>
    <scope>NUCLEOTIDE SEQUENCE [LARGE SCALE GENOMIC DNA]</scope>
    <source>
        <strain evidence="8">A1462</strain>
    </source>
</reference>
<evidence type="ECO:0000256" key="6">
    <source>
        <dbReference type="ARBA" id="ARBA00023136"/>
    </source>
</evidence>
<dbReference type="InterPro" id="IPR002416">
    <property type="entry name" value="T2SS_protein-GspH"/>
</dbReference>
<dbReference type="NCBIfam" id="TIGR02532">
    <property type="entry name" value="IV_pilin_GFxxxE"/>
    <property type="match status" value="1"/>
</dbReference>
<dbReference type="Proteomes" id="UP000254771">
    <property type="component" value="Unassembled WGS sequence"/>
</dbReference>
<evidence type="ECO:0000256" key="5">
    <source>
        <dbReference type="ARBA" id="ARBA00022989"/>
    </source>
</evidence>
<evidence type="ECO:0000313" key="8">
    <source>
        <dbReference type="EMBL" id="RDH85511.1"/>
    </source>
</evidence>
<dbReference type="PROSITE" id="PS00409">
    <property type="entry name" value="PROKAR_NTER_METHYL"/>
    <property type="match status" value="1"/>
</dbReference>
<organism evidence="8 9">
    <name type="scientific">endosymbiont of Escarpia spicata</name>
    <dbReference type="NCBI Taxonomy" id="2200908"/>
    <lineage>
        <taxon>Bacteria</taxon>
        <taxon>Pseudomonadati</taxon>
        <taxon>Pseudomonadota</taxon>
        <taxon>Gammaproteobacteria</taxon>
        <taxon>sulfur-oxidizing symbionts</taxon>
    </lineage>
</organism>
<dbReference type="SUPFAM" id="SSF54523">
    <property type="entry name" value="Pili subunits"/>
    <property type="match status" value="1"/>
</dbReference>
<dbReference type="InterPro" id="IPR045584">
    <property type="entry name" value="Pilin-like"/>
</dbReference>
<proteinExistence type="inferred from homology"/>
<dbReference type="GO" id="GO:0015627">
    <property type="term" value="C:type II protein secretion system complex"/>
    <property type="evidence" value="ECO:0007669"/>
    <property type="project" value="InterPro"/>
</dbReference>
<sequence length="190" mass="19945">MKREIRTGQKGFTLIELLIVVIILALLAAIVVPQFASSTDDAKLSSLDTTLSNMRASIDLYYQQHGEYPGKNTAEDLACTATDGTGTGGAGAQGVQAFLDQLSMFTDDAGGACSVKDTNFKYGPYLKKNTLPGNPITGVATLEVIADGDILMSGTGPNGGWKYDVEVGKFIANDTTDPDGLGAAVSYDKH</sequence>
<comment type="caution">
    <text evidence="8">The sequence shown here is derived from an EMBL/GenBank/DDBJ whole genome shotgun (WGS) entry which is preliminary data.</text>
</comment>
<dbReference type="EMBL" id="QFXE01000013">
    <property type="protein sequence ID" value="RDH85511.1"/>
    <property type="molecule type" value="Genomic_DNA"/>
</dbReference>
<evidence type="ECO:0000256" key="3">
    <source>
        <dbReference type="ARBA" id="ARBA00022481"/>
    </source>
</evidence>